<dbReference type="STRING" id="1220583.GOACH_26_00420"/>
<keyword evidence="1" id="KW-1133">Transmembrane helix</keyword>
<accession>L7KP01</accession>
<reference evidence="2 3" key="1">
    <citation type="submission" date="2012-12" db="EMBL/GenBank/DDBJ databases">
        <title>Whole genome shotgun sequence of Gordonia aichiensis NBRC 108223.</title>
        <authorList>
            <person name="Isaki-Nakamura S."/>
            <person name="Hosoyama A."/>
            <person name="Tsuchikane K."/>
            <person name="Ando Y."/>
            <person name="Baba S."/>
            <person name="Ohji S."/>
            <person name="Hamada M."/>
            <person name="Tamura T."/>
            <person name="Yamazoe A."/>
            <person name="Yamazaki S."/>
            <person name="Fujita N."/>
        </authorList>
    </citation>
    <scope>NUCLEOTIDE SEQUENCE [LARGE SCALE GENOMIC DNA]</scope>
    <source>
        <strain evidence="2 3">NBRC 108223</strain>
    </source>
</reference>
<comment type="caution">
    <text evidence="2">The sequence shown here is derived from an EMBL/GenBank/DDBJ whole genome shotgun (WGS) entry which is preliminary data.</text>
</comment>
<dbReference type="EMBL" id="BANR01000026">
    <property type="protein sequence ID" value="GAC50575.1"/>
    <property type="molecule type" value="Genomic_DNA"/>
</dbReference>
<keyword evidence="1" id="KW-0812">Transmembrane</keyword>
<evidence type="ECO:0000313" key="3">
    <source>
        <dbReference type="Proteomes" id="UP000010988"/>
    </source>
</evidence>
<sequence length="97" mass="10441">MPLAAAGLQDCVDAGQSNCMDDFVPTLLWALAKPVGGITLIIFLIAGLLFTAAAAVSVLRAGLDPADRKLALRRVLLIPFWGAYRWFNPTRQATDEV</sequence>
<evidence type="ECO:0000313" key="2">
    <source>
        <dbReference type="EMBL" id="GAC50575.1"/>
    </source>
</evidence>
<dbReference type="Proteomes" id="UP000010988">
    <property type="component" value="Unassembled WGS sequence"/>
</dbReference>
<feature type="transmembrane region" description="Helical" evidence="1">
    <location>
        <begin position="35"/>
        <end position="59"/>
    </location>
</feature>
<dbReference type="AlphaFoldDB" id="L7KP01"/>
<gene>
    <name evidence="2" type="ORF">GOACH_26_00420</name>
</gene>
<organism evidence="2 3">
    <name type="scientific">Gordonia aichiensis NBRC 108223</name>
    <dbReference type="NCBI Taxonomy" id="1220583"/>
    <lineage>
        <taxon>Bacteria</taxon>
        <taxon>Bacillati</taxon>
        <taxon>Actinomycetota</taxon>
        <taxon>Actinomycetes</taxon>
        <taxon>Mycobacteriales</taxon>
        <taxon>Gordoniaceae</taxon>
        <taxon>Gordonia</taxon>
    </lineage>
</organism>
<protein>
    <submittedName>
        <fullName evidence="2">Uncharacterized protein</fullName>
    </submittedName>
</protein>
<proteinExistence type="predicted"/>
<keyword evidence="3" id="KW-1185">Reference proteome</keyword>
<name>L7KP01_9ACTN</name>
<evidence type="ECO:0000256" key="1">
    <source>
        <dbReference type="SAM" id="Phobius"/>
    </source>
</evidence>
<keyword evidence="1" id="KW-0472">Membrane</keyword>